<name>A0A0B2SHZ6_GLYSO</name>
<dbReference type="Proteomes" id="UP000053555">
    <property type="component" value="Unassembled WGS sequence"/>
</dbReference>
<accession>A0A0B2SHZ6</accession>
<evidence type="ECO:0000313" key="1">
    <source>
        <dbReference type="EMBL" id="KHN43952.1"/>
    </source>
</evidence>
<gene>
    <name evidence="1" type="ORF">glysoja_025991</name>
</gene>
<proteinExistence type="predicted"/>
<dbReference type="EMBL" id="KN643543">
    <property type="protein sequence ID" value="KHN43952.1"/>
    <property type="molecule type" value="Genomic_DNA"/>
</dbReference>
<dbReference type="AlphaFoldDB" id="A0A0B2SHZ6"/>
<sequence>MQRLGAYMFEALVARLANTGTTIYKALKCYEAANAEGLSSYMHMLHQIRIHMCK</sequence>
<protein>
    <submittedName>
        <fullName evidence="1">Chitin-inducible gibberellin-responsive protein 2</fullName>
    </submittedName>
</protein>
<reference evidence="1" key="1">
    <citation type="submission" date="2014-07" db="EMBL/GenBank/DDBJ databases">
        <title>Identification of a novel salt tolerance gene in wild soybean by whole-genome sequencing.</title>
        <authorList>
            <person name="Lam H.-M."/>
            <person name="Qi X."/>
            <person name="Li M.-W."/>
            <person name="Liu X."/>
            <person name="Xie M."/>
            <person name="Ni M."/>
            <person name="Xu X."/>
        </authorList>
    </citation>
    <scope>NUCLEOTIDE SEQUENCE [LARGE SCALE GENOMIC DNA]</scope>
    <source>
        <tissue evidence="1">Root</tissue>
    </source>
</reference>
<organism evidence="1">
    <name type="scientific">Glycine soja</name>
    <name type="common">Wild soybean</name>
    <dbReference type="NCBI Taxonomy" id="3848"/>
    <lineage>
        <taxon>Eukaryota</taxon>
        <taxon>Viridiplantae</taxon>
        <taxon>Streptophyta</taxon>
        <taxon>Embryophyta</taxon>
        <taxon>Tracheophyta</taxon>
        <taxon>Spermatophyta</taxon>
        <taxon>Magnoliopsida</taxon>
        <taxon>eudicotyledons</taxon>
        <taxon>Gunneridae</taxon>
        <taxon>Pentapetalae</taxon>
        <taxon>rosids</taxon>
        <taxon>fabids</taxon>
        <taxon>Fabales</taxon>
        <taxon>Fabaceae</taxon>
        <taxon>Papilionoideae</taxon>
        <taxon>50 kb inversion clade</taxon>
        <taxon>NPAAA clade</taxon>
        <taxon>indigoferoid/millettioid clade</taxon>
        <taxon>Phaseoleae</taxon>
        <taxon>Glycine</taxon>
        <taxon>Glycine subgen. Soja</taxon>
    </lineage>
</organism>